<evidence type="ECO:0000259" key="2">
    <source>
        <dbReference type="Pfam" id="PF00534"/>
    </source>
</evidence>
<sequence length="369" mass="42823">MEGKLNIIIDARMVNEQLHGIARYTYELIKNMSLEKDIHIIVLVNDLYLANKLFEGLSNIEFIKMKSKFLSLREQIELPLIVNKYKGRAIFHSPSFVSSPFIKCKMIMTIHDLNHLRFPQYYTPFHKYYYRYIVKPSALKCEKILTVSEFSKTEIIDWLRCDSDKVVVTYNGVDEKFKVIEDVVELNRVRKKYNLPDKFVLYIGNLKPHKNVETLVKAMGLTNENIKLIINGKPNESLNNLIKELKLEDRVQFIGYVEDNDLPILYNLATVFVFPSLYEGFGLPPLEAMACGCPVIAANTSSLTEIVNNYGILAQALDINQFKSEISYYFENNVTKFNEYTTNIIGYSSSFKWKNTCDKTLEVIRQIYC</sequence>
<dbReference type="PANTHER" id="PTHR46401:SF2">
    <property type="entry name" value="GLYCOSYLTRANSFERASE WBBK-RELATED"/>
    <property type="match status" value="1"/>
</dbReference>
<dbReference type="InterPro" id="IPR001296">
    <property type="entry name" value="Glyco_trans_1"/>
</dbReference>
<dbReference type="CDD" id="cd03809">
    <property type="entry name" value="GT4_MtfB-like"/>
    <property type="match status" value="1"/>
</dbReference>
<accession>A0ABU4JWR5</accession>
<evidence type="ECO:0000256" key="1">
    <source>
        <dbReference type="ARBA" id="ARBA00022679"/>
    </source>
</evidence>
<proteinExistence type="predicted"/>
<keyword evidence="1" id="KW-0808">Transferase</keyword>
<reference evidence="4 5" key="1">
    <citation type="submission" date="2023-04" db="EMBL/GenBank/DDBJ databases">
        <title>Clostridium tannerae sp. nov., isolated from the fecal material of an alpaca.</title>
        <authorList>
            <person name="Miller S."/>
            <person name="Hendry M."/>
            <person name="King J."/>
            <person name="Sankaranarayanan K."/>
            <person name="Lawson P.A."/>
        </authorList>
    </citation>
    <scope>NUCLEOTIDE SEQUENCE [LARGE SCALE GENOMIC DNA]</scope>
    <source>
        <strain evidence="4 5">A1-XYC3</strain>
    </source>
</reference>
<dbReference type="RefSeq" id="WP_318798910.1">
    <property type="nucleotide sequence ID" value="NZ_JARUJP010000023.1"/>
</dbReference>
<dbReference type="Pfam" id="PF00534">
    <property type="entry name" value="Glycos_transf_1"/>
    <property type="match status" value="1"/>
</dbReference>
<feature type="domain" description="Glycosyltransferase subfamily 4-like N-terminal" evidence="3">
    <location>
        <begin position="20"/>
        <end position="175"/>
    </location>
</feature>
<dbReference type="Proteomes" id="UP001281656">
    <property type="component" value="Unassembled WGS sequence"/>
</dbReference>
<dbReference type="SUPFAM" id="SSF53756">
    <property type="entry name" value="UDP-Glycosyltransferase/glycogen phosphorylase"/>
    <property type="match status" value="1"/>
</dbReference>
<organism evidence="4 5">
    <name type="scientific">Clostridium tanneri</name>
    <dbReference type="NCBI Taxonomy" id="3037988"/>
    <lineage>
        <taxon>Bacteria</taxon>
        <taxon>Bacillati</taxon>
        <taxon>Bacillota</taxon>
        <taxon>Clostridia</taxon>
        <taxon>Eubacteriales</taxon>
        <taxon>Clostridiaceae</taxon>
        <taxon>Clostridium</taxon>
    </lineage>
</organism>
<name>A0ABU4JWR5_9CLOT</name>
<feature type="domain" description="Glycosyl transferase family 1" evidence="2">
    <location>
        <begin position="190"/>
        <end position="336"/>
    </location>
</feature>
<protein>
    <submittedName>
        <fullName evidence="4">Glycosyltransferase family 1 protein</fullName>
    </submittedName>
</protein>
<evidence type="ECO:0000313" key="4">
    <source>
        <dbReference type="EMBL" id="MDW8802595.1"/>
    </source>
</evidence>
<dbReference type="InterPro" id="IPR028098">
    <property type="entry name" value="Glyco_trans_4-like_N"/>
</dbReference>
<evidence type="ECO:0000313" key="5">
    <source>
        <dbReference type="Proteomes" id="UP001281656"/>
    </source>
</evidence>
<comment type="caution">
    <text evidence="4">The sequence shown here is derived from an EMBL/GenBank/DDBJ whole genome shotgun (WGS) entry which is preliminary data.</text>
</comment>
<dbReference type="Pfam" id="PF13439">
    <property type="entry name" value="Glyco_transf_4"/>
    <property type="match status" value="1"/>
</dbReference>
<gene>
    <name evidence="4" type="ORF">P8V03_15715</name>
</gene>
<keyword evidence="5" id="KW-1185">Reference proteome</keyword>
<evidence type="ECO:0000259" key="3">
    <source>
        <dbReference type="Pfam" id="PF13439"/>
    </source>
</evidence>
<dbReference type="PANTHER" id="PTHR46401">
    <property type="entry name" value="GLYCOSYLTRANSFERASE WBBK-RELATED"/>
    <property type="match status" value="1"/>
</dbReference>
<dbReference type="EMBL" id="JARUJP010000023">
    <property type="protein sequence ID" value="MDW8802595.1"/>
    <property type="molecule type" value="Genomic_DNA"/>
</dbReference>
<dbReference type="Gene3D" id="3.40.50.2000">
    <property type="entry name" value="Glycogen Phosphorylase B"/>
    <property type="match status" value="2"/>
</dbReference>